<dbReference type="EMBL" id="LCQB01000001">
    <property type="protein sequence ID" value="KKW09425.1"/>
    <property type="molecule type" value="Genomic_DNA"/>
</dbReference>
<dbReference type="SUPFAM" id="SSF49764">
    <property type="entry name" value="HSP20-like chaperones"/>
    <property type="match status" value="1"/>
</dbReference>
<evidence type="ECO:0000259" key="4">
    <source>
        <dbReference type="PROSITE" id="PS01031"/>
    </source>
</evidence>
<comment type="caution">
    <text evidence="5">The sequence shown here is derived from an EMBL/GenBank/DDBJ whole genome shotgun (WGS) entry which is preliminary data.</text>
</comment>
<accession>A0A0G1VT08</accession>
<dbReference type="Proteomes" id="UP000033825">
    <property type="component" value="Unassembled WGS sequence"/>
</dbReference>
<comment type="similarity">
    <text evidence="1 2">Belongs to the small heat shock protein (HSP20) family.</text>
</comment>
<organism evidence="5 6">
    <name type="scientific">Candidatus Kaiserbacteria bacterium GW2011_GWA2_49_56</name>
    <dbReference type="NCBI Taxonomy" id="1618670"/>
    <lineage>
        <taxon>Bacteria</taxon>
        <taxon>Candidatus Kaiseribacteriota</taxon>
    </lineage>
</organism>
<name>A0A0G1VT08_9BACT</name>
<gene>
    <name evidence="5" type="ORF">UY46_C0001G0005</name>
</gene>
<dbReference type="PANTHER" id="PTHR11527">
    <property type="entry name" value="HEAT-SHOCK PROTEIN 20 FAMILY MEMBER"/>
    <property type="match status" value="1"/>
</dbReference>
<feature type="domain" description="SHSP" evidence="4">
    <location>
        <begin position="48"/>
        <end position="160"/>
    </location>
</feature>
<evidence type="ECO:0000256" key="1">
    <source>
        <dbReference type="PROSITE-ProRule" id="PRU00285"/>
    </source>
</evidence>
<dbReference type="Gene3D" id="2.60.40.790">
    <property type="match status" value="1"/>
</dbReference>
<protein>
    <submittedName>
        <fullName evidence="5">Protein containing Heat shock protein Hsp20 protein</fullName>
    </submittedName>
</protein>
<proteinExistence type="inferred from homology"/>
<evidence type="ECO:0000313" key="5">
    <source>
        <dbReference type="EMBL" id="KKW09425.1"/>
    </source>
</evidence>
<reference evidence="5 6" key="1">
    <citation type="journal article" date="2015" name="Nature">
        <title>rRNA introns, odd ribosomes, and small enigmatic genomes across a large radiation of phyla.</title>
        <authorList>
            <person name="Brown C.T."/>
            <person name="Hug L.A."/>
            <person name="Thomas B.C."/>
            <person name="Sharon I."/>
            <person name="Castelle C.J."/>
            <person name="Singh A."/>
            <person name="Wilkins M.J."/>
            <person name="Williams K.H."/>
            <person name="Banfield J.F."/>
        </authorList>
    </citation>
    <scope>NUCLEOTIDE SEQUENCE [LARGE SCALE GENOMIC DNA]</scope>
</reference>
<dbReference type="PROSITE" id="PS01031">
    <property type="entry name" value="SHSP"/>
    <property type="match status" value="1"/>
</dbReference>
<dbReference type="CDD" id="cd06464">
    <property type="entry name" value="ACD_sHsps-like"/>
    <property type="match status" value="1"/>
</dbReference>
<keyword evidence="5" id="KW-0346">Stress response</keyword>
<dbReference type="InterPro" id="IPR008978">
    <property type="entry name" value="HSP20-like_chaperone"/>
</dbReference>
<dbReference type="InterPro" id="IPR002068">
    <property type="entry name" value="A-crystallin/Hsp20_dom"/>
</dbReference>
<evidence type="ECO:0000313" key="6">
    <source>
        <dbReference type="Proteomes" id="UP000033825"/>
    </source>
</evidence>
<dbReference type="Pfam" id="PF00011">
    <property type="entry name" value="HSP20"/>
    <property type="match status" value="1"/>
</dbReference>
<feature type="region of interest" description="Disordered" evidence="3">
    <location>
        <begin position="19"/>
        <end position="54"/>
    </location>
</feature>
<sequence length="160" mass="18288">MKDKRSFFERLTGAVNPREIEEEDAVEERRLPIKGADKRKASEVKEESGPEEGELTVDVYQTPDDIIIKTIVAGVRPEDLDVSITRDMVTIRGSRQESSEVNDGDYFHKELYWGMFSRNILLPQEIDVDASEASEKHGLLILRLPKLDKSRQTKLKVRSS</sequence>
<feature type="compositionally biased region" description="Basic and acidic residues" evidence="3">
    <location>
        <begin position="27"/>
        <end position="48"/>
    </location>
</feature>
<evidence type="ECO:0000256" key="3">
    <source>
        <dbReference type="SAM" id="MobiDB-lite"/>
    </source>
</evidence>
<dbReference type="InterPro" id="IPR031107">
    <property type="entry name" value="Small_HSP"/>
</dbReference>
<dbReference type="AlphaFoldDB" id="A0A0G1VT08"/>
<evidence type="ECO:0000256" key="2">
    <source>
        <dbReference type="RuleBase" id="RU003616"/>
    </source>
</evidence>